<dbReference type="InterPro" id="IPR005162">
    <property type="entry name" value="Retrotrans_gag_dom"/>
</dbReference>
<dbReference type="PANTHER" id="PTHR33223">
    <property type="entry name" value="CCHC-TYPE DOMAIN-CONTAINING PROTEIN"/>
    <property type="match status" value="1"/>
</dbReference>
<name>A0ABQ4YNJ5_9ASTR</name>
<feature type="domain" description="Retrotransposon gag" evidence="1">
    <location>
        <begin position="4"/>
        <end position="74"/>
    </location>
</feature>
<protein>
    <submittedName>
        <fullName evidence="2">Zinc knuckle CX2CX4HX4C containing protein</fullName>
    </submittedName>
</protein>
<sequence length="232" mass="26458">MLRVFPITLTGAAKIWIDRIPLRMINTWDLLEKAFIQRYCPPSKTTKQLEEIHNFKQEGDETLYQAWESSDEIAAITSKLDSLGRDIKKLKENVHAIQVGCGLCSGTHLDKEWSLNEEVKGVEEVKYGESGRSFPINGGSEARYRIAKKQSERDDWLKKFQENTKMNLKHHDETIRTLDDKLGNLTNEVQTQVAGANIGHCKAISTNKGLPLYTPFDYSSDELNYFSAKAYI</sequence>
<organism evidence="2 3">
    <name type="scientific">Tanacetum coccineum</name>
    <dbReference type="NCBI Taxonomy" id="301880"/>
    <lineage>
        <taxon>Eukaryota</taxon>
        <taxon>Viridiplantae</taxon>
        <taxon>Streptophyta</taxon>
        <taxon>Embryophyta</taxon>
        <taxon>Tracheophyta</taxon>
        <taxon>Spermatophyta</taxon>
        <taxon>Magnoliopsida</taxon>
        <taxon>eudicotyledons</taxon>
        <taxon>Gunneridae</taxon>
        <taxon>Pentapetalae</taxon>
        <taxon>asterids</taxon>
        <taxon>campanulids</taxon>
        <taxon>Asterales</taxon>
        <taxon>Asteraceae</taxon>
        <taxon>Asteroideae</taxon>
        <taxon>Anthemideae</taxon>
        <taxon>Anthemidinae</taxon>
        <taxon>Tanacetum</taxon>
    </lineage>
</organism>
<dbReference type="Proteomes" id="UP001151760">
    <property type="component" value="Unassembled WGS sequence"/>
</dbReference>
<dbReference type="Pfam" id="PF03732">
    <property type="entry name" value="Retrotrans_gag"/>
    <property type="match status" value="1"/>
</dbReference>
<dbReference type="EMBL" id="BQNB010010517">
    <property type="protein sequence ID" value="GJS78333.1"/>
    <property type="molecule type" value="Genomic_DNA"/>
</dbReference>
<reference evidence="2" key="1">
    <citation type="journal article" date="2022" name="Int. J. Mol. Sci.">
        <title>Draft Genome of Tanacetum Coccineum: Genomic Comparison of Closely Related Tanacetum-Family Plants.</title>
        <authorList>
            <person name="Yamashiro T."/>
            <person name="Shiraishi A."/>
            <person name="Nakayama K."/>
            <person name="Satake H."/>
        </authorList>
    </citation>
    <scope>NUCLEOTIDE SEQUENCE</scope>
</reference>
<keyword evidence="3" id="KW-1185">Reference proteome</keyword>
<comment type="caution">
    <text evidence="2">The sequence shown here is derived from an EMBL/GenBank/DDBJ whole genome shotgun (WGS) entry which is preliminary data.</text>
</comment>
<dbReference type="PANTHER" id="PTHR33223:SF11">
    <property type="entry name" value="ELEMENT PROTEIN, PUTATIVE-RELATED"/>
    <property type="match status" value="1"/>
</dbReference>
<proteinExistence type="predicted"/>
<reference evidence="2" key="2">
    <citation type="submission" date="2022-01" db="EMBL/GenBank/DDBJ databases">
        <authorList>
            <person name="Yamashiro T."/>
            <person name="Shiraishi A."/>
            <person name="Satake H."/>
            <person name="Nakayama K."/>
        </authorList>
    </citation>
    <scope>NUCLEOTIDE SEQUENCE</scope>
</reference>
<evidence type="ECO:0000313" key="3">
    <source>
        <dbReference type="Proteomes" id="UP001151760"/>
    </source>
</evidence>
<evidence type="ECO:0000259" key="1">
    <source>
        <dbReference type="Pfam" id="PF03732"/>
    </source>
</evidence>
<evidence type="ECO:0000313" key="2">
    <source>
        <dbReference type="EMBL" id="GJS78333.1"/>
    </source>
</evidence>
<gene>
    <name evidence="2" type="ORF">Tco_0728214</name>
</gene>
<accession>A0ABQ4YNJ5</accession>